<dbReference type="Proteomes" id="UP001145799">
    <property type="component" value="Unassembled WGS sequence"/>
</dbReference>
<protein>
    <submittedName>
        <fullName evidence="2">Uncharacterized protein</fullName>
    </submittedName>
</protein>
<accession>A0A9X3PLG3</accession>
<dbReference type="AlphaFoldDB" id="A0A9X3PLG3"/>
<evidence type="ECO:0000313" key="2">
    <source>
        <dbReference type="EMBL" id="MDA1387609.1"/>
    </source>
</evidence>
<evidence type="ECO:0000313" key="5">
    <source>
        <dbReference type="Proteomes" id="UP001183604"/>
    </source>
</evidence>
<organism evidence="2 4">
    <name type="scientific">Glycomyces lechevalierae</name>
    <dbReference type="NCBI Taxonomy" id="256034"/>
    <lineage>
        <taxon>Bacteria</taxon>
        <taxon>Bacillati</taxon>
        <taxon>Actinomycetota</taxon>
        <taxon>Actinomycetes</taxon>
        <taxon>Glycomycetales</taxon>
        <taxon>Glycomycetaceae</taxon>
        <taxon>Glycomyces</taxon>
    </lineage>
</organism>
<evidence type="ECO:0000313" key="4">
    <source>
        <dbReference type="Proteomes" id="UP001145799"/>
    </source>
</evidence>
<reference evidence="3 5" key="2">
    <citation type="submission" date="2023-07" db="EMBL/GenBank/DDBJ databases">
        <title>Sequencing the genomes of 1000 actinobacteria strains.</title>
        <authorList>
            <person name="Klenk H.-P."/>
        </authorList>
    </citation>
    <scope>NUCLEOTIDE SEQUENCE [LARGE SCALE GENOMIC DNA]</scope>
    <source>
        <strain evidence="3 5">DSM 44724</strain>
    </source>
</reference>
<keyword evidence="5" id="KW-1185">Reference proteome</keyword>
<gene>
    <name evidence="3" type="ORF">J2S69_000344</name>
    <name evidence="2" type="ORF">O2L01_21625</name>
</gene>
<proteinExistence type="predicted"/>
<comment type="caution">
    <text evidence="2">The sequence shown here is derived from an EMBL/GenBank/DDBJ whole genome shotgun (WGS) entry which is preliminary data.</text>
</comment>
<dbReference type="RefSeq" id="WP_270124114.1">
    <property type="nucleotide sequence ID" value="NZ_BAAAOM010000002.1"/>
</dbReference>
<feature type="compositionally biased region" description="Basic and acidic residues" evidence="1">
    <location>
        <begin position="10"/>
        <end position="24"/>
    </location>
</feature>
<evidence type="ECO:0000313" key="3">
    <source>
        <dbReference type="EMBL" id="MDR7336625.1"/>
    </source>
</evidence>
<name>A0A9X3PLG3_9ACTN</name>
<dbReference type="Proteomes" id="UP001183604">
    <property type="component" value="Unassembled WGS sequence"/>
</dbReference>
<feature type="region of interest" description="Disordered" evidence="1">
    <location>
        <begin position="52"/>
        <end position="98"/>
    </location>
</feature>
<feature type="compositionally biased region" description="Basic residues" evidence="1">
    <location>
        <begin position="64"/>
        <end position="77"/>
    </location>
</feature>
<sequence>MAQRLGEPAPVRKEAPARSPRPDAEAVLEALQRINDPRRRLVEEWFRLWPTGRRGGTETQVRHPAQRPARHHSRHGRAPAALERGERPLTVPAIIGDR</sequence>
<evidence type="ECO:0000256" key="1">
    <source>
        <dbReference type="SAM" id="MobiDB-lite"/>
    </source>
</evidence>
<dbReference type="EMBL" id="JAPZVQ010000017">
    <property type="protein sequence ID" value="MDA1387609.1"/>
    <property type="molecule type" value="Genomic_DNA"/>
</dbReference>
<reference evidence="2" key="1">
    <citation type="submission" date="2022-12" db="EMBL/GenBank/DDBJ databases">
        <title>Gycomyces niveus sp.nov., a novel actinomycete isolated from soil in Shouguang.</title>
        <authorList>
            <person name="Yang X."/>
        </authorList>
    </citation>
    <scope>NUCLEOTIDE SEQUENCE</scope>
    <source>
        <strain evidence="2">DSM 44724</strain>
    </source>
</reference>
<dbReference type="EMBL" id="JAVDYD010000001">
    <property type="protein sequence ID" value="MDR7336625.1"/>
    <property type="molecule type" value="Genomic_DNA"/>
</dbReference>
<feature type="region of interest" description="Disordered" evidence="1">
    <location>
        <begin position="1"/>
        <end position="24"/>
    </location>
</feature>